<sequence>MQTLSLWPERSKPISSLRKWVSVDQQNRVVVLAGAEGHNVSFKLTDQAKDLTHLKAGDTIQATIVRSRIVKLDTDLDKAAPAITSLYEESNATKEQSKS</sequence>
<name>A0A4U9TS55_SERFO</name>
<accession>A0A4U9TS55</accession>
<organism evidence="1">
    <name type="scientific">Serratia fonticola</name>
    <dbReference type="NCBI Taxonomy" id="47917"/>
    <lineage>
        <taxon>Bacteria</taxon>
        <taxon>Pseudomonadati</taxon>
        <taxon>Pseudomonadota</taxon>
        <taxon>Gammaproteobacteria</taxon>
        <taxon>Enterobacterales</taxon>
        <taxon>Yersiniaceae</taxon>
        <taxon>Serratia</taxon>
    </lineage>
</organism>
<dbReference type="AlphaFoldDB" id="A0A4U9TS55"/>
<protein>
    <submittedName>
        <fullName evidence="1">Uncharacterized protein</fullName>
    </submittedName>
</protein>
<dbReference type="EMBL" id="CABEEZ010000031">
    <property type="protein sequence ID" value="VTR23206.1"/>
    <property type="molecule type" value="Genomic_DNA"/>
</dbReference>
<proteinExistence type="predicted"/>
<reference evidence="1" key="1">
    <citation type="submission" date="2019-05" db="EMBL/GenBank/DDBJ databases">
        <authorList>
            <consortium name="Pathogen Informatics"/>
        </authorList>
    </citation>
    <scope>NUCLEOTIDE SEQUENCE [LARGE SCALE GENOMIC DNA]</scope>
    <source>
        <strain evidence="1">NCTC12965</strain>
    </source>
</reference>
<gene>
    <name evidence="1" type="ORF">NCTC12965_01706</name>
</gene>
<evidence type="ECO:0000313" key="1">
    <source>
        <dbReference type="EMBL" id="VTR23206.1"/>
    </source>
</evidence>